<name>A0A6J6J0C8_9ZZZZ</name>
<evidence type="ECO:0000313" key="2">
    <source>
        <dbReference type="EMBL" id="CAB4630300.1"/>
    </source>
</evidence>
<organism evidence="2">
    <name type="scientific">freshwater metagenome</name>
    <dbReference type="NCBI Taxonomy" id="449393"/>
    <lineage>
        <taxon>unclassified sequences</taxon>
        <taxon>metagenomes</taxon>
        <taxon>ecological metagenomes</taxon>
    </lineage>
</organism>
<evidence type="ECO:0000256" key="1">
    <source>
        <dbReference type="SAM" id="MobiDB-lite"/>
    </source>
</evidence>
<protein>
    <submittedName>
        <fullName evidence="2">Unannotated protein</fullName>
    </submittedName>
</protein>
<feature type="region of interest" description="Disordered" evidence="1">
    <location>
        <begin position="49"/>
        <end position="68"/>
    </location>
</feature>
<accession>A0A6J6J0C8</accession>
<feature type="region of interest" description="Disordered" evidence="1">
    <location>
        <begin position="1"/>
        <end position="29"/>
    </location>
</feature>
<gene>
    <name evidence="2" type="ORF">UFOPK2000_00673</name>
</gene>
<dbReference type="AlphaFoldDB" id="A0A6J6J0C8"/>
<dbReference type="EMBL" id="CAEZVK010000057">
    <property type="protein sequence ID" value="CAB4630300.1"/>
    <property type="molecule type" value="Genomic_DNA"/>
</dbReference>
<reference evidence="2" key="1">
    <citation type="submission" date="2020-05" db="EMBL/GenBank/DDBJ databases">
        <authorList>
            <person name="Chiriac C."/>
            <person name="Salcher M."/>
            <person name="Ghai R."/>
            <person name="Kavagutti S V."/>
        </authorList>
    </citation>
    <scope>NUCLEOTIDE SEQUENCE</scope>
</reference>
<sequence>MEIVPANTKGDPDAHEAETPEIVTPASDMFPETDTLKFPVVSAEPEIVRPEPLGPAVEEIPIPTTEFE</sequence>
<proteinExistence type="predicted"/>